<dbReference type="InParanoid" id="A0A3N4LKZ7"/>
<dbReference type="Proteomes" id="UP000267821">
    <property type="component" value="Unassembled WGS sequence"/>
</dbReference>
<gene>
    <name evidence="3" type="ORF">L211DRAFT_232043</name>
</gene>
<feature type="transmembrane region" description="Helical" evidence="2">
    <location>
        <begin position="67"/>
        <end position="89"/>
    </location>
</feature>
<protein>
    <submittedName>
        <fullName evidence="3">Uncharacterized protein</fullName>
    </submittedName>
</protein>
<name>A0A3N4LKZ7_9PEZI</name>
<evidence type="ECO:0000256" key="1">
    <source>
        <dbReference type="SAM" id="MobiDB-lite"/>
    </source>
</evidence>
<proteinExistence type="predicted"/>
<keyword evidence="2" id="KW-0472">Membrane</keyword>
<organism evidence="3 4">
    <name type="scientific">Terfezia boudieri ATCC MYA-4762</name>
    <dbReference type="NCBI Taxonomy" id="1051890"/>
    <lineage>
        <taxon>Eukaryota</taxon>
        <taxon>Fungi</taxon>
        <taxon>Dikarya</taxon>
        <taxon>Ascomycota</taxon>
        <taxon>Pezizomycotina</taxon>
        <taxon>Pezizomycetes</taxon>
        <taxon>Pezizales</taxon>
        <taxon>Pezizaceae</taxon>
        <taxon>Terfezia</taxon>
    </lineage>
</organism>
<dbReference type="EMBL" id="ML121545">
    <property type="protein sequence ID" value="RPB23574.1"/>
    <property type="molecule type" value="Genomic_DNA"/>
</dbReference>
<sequence>MVHPDYAAQIAPSPPHQRHKEAATPRNHPNKPQPPNNRATQVRTQAVFLHPQPTTGTHDMTHFRSSIWLLSWDFFLLSLLARGFITLLAHLGPFPLARGIYWREVLPLARGFILVSTGELSFVSTGEWFCRPQSGLSGSSGI</sequence>
<evidence type="ECO:0000256" key="2">
    <source>
        <dbReference type="SAM" id="Phobius"/>
    </source>
</evidence>
<dbReference type="AlphaFoldDB" id="A0A3N4LKZ7"/>
<evidence type="ECO:0000313" key="3">
    <source>
        <dbReference type="EMBL" id="RPB23574.1"/>
    </source>
</evidence>
<reference evidence="3 4" key="1">
    <citation type="journal article" date="2018" name="Nat. Ecol. Evol.">
        <title>Pezizomycetes genomes reveal the molecular basis of ectomycorrhizal truffle lifestyle.</title>
        <authorList>
            <person name="Murat C."/>
            <person name="Payen T."/>
            <person name="Noel B."/>
            <person name="Kuo A."/>
            <person name="Morin E."/>
            <person name="Chen J."/>
            <person name="Kohler A."/>
            <person name="Krizsan K."/>
            <person name="Balestrini R."/>
            <person name="Da Silva C."/>
            <person name="Montanini B."/>
            <person name="Hainaut M."/>
            <person name="Levati E."/>
            <person name="Barry K.W."/>
            <person name="Belfiori B."/>
            <person name="Cichocki N."/>
            <person name="Clum A."/>
            <person name="Dockter R.B."/>
            <person name="Fauchery L."/>
            <person name="Guy J."/>
            <person name="Iotti M."/>
            <person name="Le Tacon F."/>
            <person name="Lindquist E.A."/>
            <person name="Lipzen A."/>
            <person name="Malagnac F."/>
            <person name="Mello A."/>
            <person name="Molinier V."/>
            <person name="Miyauchi S."/>
            <person name="Poulain J."/>
            <person name="Riccioni C."/>
            <person name="Rubini A."/>
            <person name="Sitrit Y."/>
            <person name="Splivallo R."/>
            <person name="Traeger S."/>
            <person name="Wang M."/>
            <person name="Zifcakova L."/>
            <person name="Wipf D."/>
            <person name="Zambonelli A."/>
            <person name="Paolocci F."/>
            <person name="Nowrousian M."/>
            <person name="Ottonello S."/>
            <person name="Baldrian P."/>
            <person name="Spatafora J.W."/>
            <person name="Henrissat B."/>
            <person name="Nagy L.G."/>
            <person name="Aury J.M."/>
            <person name="Wincker P."/>
            <person name="Grigoriev I.V."/>
            <person name="Bonfante P."/>
            <person name="Martin F.M."/>
        </authorList>
    </citation>
    <scope>NUCLEOTIDE SEQUENCE [LARGE SCALE GENOMIC DNA]</scope>
    <source>
        <strain evidence="3 4">ATCC MYA-4762</strain>
    </source>
</reference>
<keyword evidence="2" id="KW-0812">Transmembrane</keyword>
<accession>A0A3N4LKZ7</accession>
<feature type="region of interest" description="Disordered" evidence="1">
    <location>
        <begin position="1"/>
        <end position="40"/>
    </location>
</feature>
<keyword evidence="2" id="KW-1133">Transmembrane helix</keyword>
<keyword evidence="4" id="KW-1185">Reference proteome</keyword>
<evidence type="ECO:0000313" key="4">
    <source>
        <dbReference type="Proteomes" id="UP000267821"/>
    </source>
</evidence>